<reference evidence="3 4" key="1">
    <citation type="journal article" date="2008" name="Int. J. Syst. Evol. Microbiol.">
        <title>Bizionia argentinensis sp. nov., isolated from surface marine water in Antarctica.</title>
        <authorList>
            <person name="Bercovich A."/>
            <person name="Vazquez S.C."/>
            <person name="Yankilevich P."/>
            <person name="Coria S.H."/>
            <person name="Foti M."/>
            <person name="Hernandez E."/>
            <person name="Vidal A."/>
            <person name="Ruberto L."/>
            <person name="Melo C."/>
            <person name="Marenssi S."/>
            <person name="Criscuolo M."/>
            <person name="Memoli M."/>
            <person name="Arguelles M."/>
            <person name="Mac Cormack W.P."/>
        </authorList>
    </citation>
    <scope>NUCLEOTIDE SEQUENCE [LARGE SCALE GENOMIC DNA]</scope>
    <source>
        <strain evidence="3 4">JUB59</strain>
    </source>
</reference>
<dbReference type="EMBL" id="AFXZ01000013">
    <property type="protein sequence ID" value="EGV43996.1"/>
    <property type="molecule type" value="Genomic_DNA"/>
</dbReference>
<feature type="coiled-coil region" evidence="1">
    <location>
        <begin position="143"/>
        <end position="177"/>
    </location>
</feature>
<organism evidence="3 4">
    <name type="scientific">Bizionia argentinensis JUB59</name>
    <dbReference type="NCBI Taxonomy" id="1046627"/>
    <lineage>
        <taxon>Bacteria</taxon>
        <taxon>Pseudomonadati</taxon>
        <taxon>Bacteroidota</taxon>
        <taxon>Flavobacteriia</taxon>
        <taxon>Flavobacteriales</taxon>
        <taxon>Flavobacteriaceae</taxon>
        <taxon>Bizionia</taxon>
    </lineage>
</organism>
<evidence type="ECO:0000256" key="2">
    <source>
        <dbReference type="SAM" id="SignalP"/>
    </source>
</evidence>
<feature type="signal peptide" evidence="2">
    <location>
        <begin position="1"/>
        <end position="20"/>
    </location>
</feature>
<name>G2EBX7_9FLAO</name>
<dbReference type="OrthoDB" id="1158605at2"/>
<sequence length="252" mass="28531">MLKNYLFLLIFSFSFLNSFSQSDCSGAQAYIVYALSNSNSALEANNLTHAKYYAAKAKESFENVQESLKDCQCDQVDDFVYDAIAYLSKAESAEKKEKAYYYAQKGKELAQATIEKLDRCTMTGSGSDVSSNTTYEADELSSIAKQQEQLKQQQLALQQKQAELKQQLIQKEAQELTLKKEVLISKMTSVVKNNIRTFNDALKNFNCTNEILEDSSNQIDLNNQSLESIRLHFINILTELSSEYTLKLKSCI</sequence>
<keyword evidence="1" id="KW-0175">Coiled coil</keyword>
<dbReference type="AlphaFoldDB" id="G2EBX7"/>
<dbReference type="Proteomes" id="UP000003730">
    <property type="component" value="Unassembled WGS sequence"/>
</dbReference>
<comment type="caution">
    <text evidence="3">The sequence shown here is derived from an EMBL/GenBank/DDBJ whole genome shotgun (WGS) entry which is preliminary data.</text>
</comment>
<evidence type="ECO:0000313" key="3">
    <source>
        <dbReference type="EMBL" id="EGV43996.1"/>
    </source>
</evidence>
<dbReference type="eggNOG" id="ENOG5032EP6">
    <property type="taxonomic scope" value="Bacteria"/>
</dbReference>
<gene>
    <name evidence="3" type="ORF">BZARG_1401</name>
</gene>
<dbReference type="STRING" id="1046627.BZARG_1401"/>
<proteinExistence type="predicted"/>
<feature type="chain" id="PRO_5003429148" description="DUF4398 domain-containing protein" evidence="2">
    <location>
        <begin position="21"/>
        <end position="252"/>
    </location>
</feature>
<protein>
    <recommendedName>
        <fullName evidence="5">DUF4398 domain-containing protein</fullName>
    </recommendedName>
</protein>
<evidence type="ECO:0000256" key="1">
    <source>
        <dbReference type="SAM" id="Coils"/>
    </source>
</evidence>
<accession>G2EBX7</accession>
<evidence type="ECO:0008006" key="5">
    <source>
        <dbReference type="Google" id="ProtNLM"/>
    </source>
</evidence>
<keyword evidence="2" id="KW-0732">Signal</keyword>
<evidence type="ECO:0000313" key="4">
    <source>
        <dbReference type="Proteomes" id="UP000003730"/>
    </source>
</evidence>
<dbReference type="RefSeq" id="WP_008636147.1">
    <property type="nucleotide sequence ID" value="NZ_AFXZ01000013.1"/>
</dbReference>
<keyword evidence="4" id="KW-1185">Reference proteome</keyword>